<protein>
    <submittedName>
        <fullName evidence="7">Hemin transporter</fullName>
    </submittedName>
</protein>
<organism evidence="7 8">
    <name type="scientific">Methylacidiphilum caldifontis</name>
    <dbReference type="NCBI Taxonomy" id="2795386"/>
    <lineage>
        <taxon>Bacteria</taxon>
        <taxon>Pseudomonadati</taxon>
        <taxon>Verrucomicrobiota</taxon>
        <taxon>Methylacidiphilae</taxon>
        <taxon>Methylacidiphilales</taxon>
        <taxon>Methylacidiphilaceae</taxon>
        <taxon>Methylacidiphilum (ex Ratnadevi et al. 2023)</taxon>
    </lineage>
</organism>
<dbReference type="GO" id="GO:0005344">
    <property type="term" value="F:oxygen carrier activity"/>
    <property type="evidence" value="ECO:0007669"/>
    <property type="project" value="UniProtKB-KW"/>
</dbReference>
<dbReference type="RefSeq" id="WP_134439152.1">
    <property type="nucleotide sequence ID" value="NZ_LXQC01000057.1"/>
</dbReference>
<dbReference type="GO" id="GO:0071500">
    <property type="term" value="P:cellular response to nitrosative stress"/>
    <property type="evidence" value="ECO:0007669"/>
    <property type="project" value="TreeGrafter"/>
</dbReference>
<dbReference type="AlphaFoldDB" id="A0A4Y8PHA6"/>
<dbReference type="GO" id="GO:0020037">
    <property type="term" value="F:heme binding"/>
    <property type="evidence" value="ECO:0007669"/>
    <property type="project" value="InterPro"/>
</dbReference>
<dbReference type="InterPro" id="IPR009050">
    <property type="entry name" value="Globin-like_sf"/>
</dbReference>
<dbReference type="InterPro" id="IPR012292">
    <property type="entry name" value="Globin/Proto"/>
</dbReference>
<dbReference type="Proteomes" id="UP000297713">
    <property type="component" value="Unassembled WGS sequence"/>
</dbReference>
<dbReference type="GO" id="GO:0071949">
    <property type="term" value="F:FAD binding"/>
    <property type="evidence" value="ECO:0007669"/>
    <property type="project" value="TreeGrafter"/>
</dbReference>
<evidence type="ECO:0000256" key="5">
    <source>
        <dbReference type="RuleBase" id="RU000356"/>
    </source>
</evidence>
<reference evidence="7 8" key="1">
    <citation type="submission" date="2016-05" db="EMBL/GenBank/DDBJ databases">
        <title>Diversity and Homogeneity among Thermoacidophilic Verrucomicrobia Methanotrophs Linked with Geographical Origin.</title>
        <authorList>
            <person name="Erikstad H.-A."/>
            <person name="Smestad N.B."/>
            <person name="Ceballos R.M."/>
            <person name="Birkeland N.-K."/>
        </authorList>
    </citation>
    <scope>NUCLEOTIDE SEQUENCE [LARGE SCALE GENOMIC DNA]</scope>
    <source>
        <strain evidence="7 8">Phi</strain>
    </source>
</reference>
<dbReference type="InterPro" id="IPR000971">
    <property type="entry name" value="Globin"/>
</dbReference>
<dbReference type="Pfam" id="PF03259">
    <property type="entry name" value="Robl_LC7"/>
    <property type="match status" value="1"/>
</dbReference>
<dbReference type="GO" id="GO:0008941">
    <property type="term" value="F:nitric oxide dioxygenase NAD(P)H activity"/>
    <property type="evidence" value="ECO:0007669"/>
    <property type="project" value="TreeGrafter"/>
</dbReference>
<keyword evidence="8" id="KW-1185">Reference proteome</keyword>
<sequence>MAPEEIKLIQKSWLRVIDKADEAGLLFYRRLFDVEPKVRPLFKENIEKQGRKLMDVLNWIVLNLQDVDTALDAARELARRHVKYGVKVEHYPLIGHTLIWTLRKMIGSEWTRQLEQLWTAAYEALSKTMIEEHNKVQSFEYLIRYLEQELFEVINGVFEAFPELVGIAISTNQGATVSQCSDDRYSNIIGSVVSSALGHAHRLCEAAAVGLLEEVKITGNQLHLYVCQVDRDAAIGILYPPQTTEGIITLLIRSAAQKVKSLISTFRLKEINSH</sequence>
<dbReference type="SUPFAM" id="SSF103196">
    <property type="entry name" value="Roadblock/LC7 domain"/>
    <property type="match status" value="1"/>
</dbReference>
<dbReference type="Gene3D" id="1.10.490.10">
    <property type="entry name" value="Globins"/>
    <property type="match status" value="1"/>
</dbReference>
<dbReference type="PROSITE" id="PS01033">
    <property type="entry name" value="GLOBIN"/>
    <property type="match status" value="1"/>
</dbReference>
<dbReference type="GO" id="GO:0046872">
    <property type="term" value="F:metal ion binding"/>
    <property type="evidence" value="ECO:0007669"/>
    <property type="project" value="UniProtKB-KW"/>
</dbReference>
<comment type="similarity">
    <text evidence="5">Belongs to the globin family.</text>
</comment>
<dbReference type="GO" id="GO:0046210">
    <property type="term" value="P:nitric oxide catabolic process"/>
    <property type="evidence" value="ECO:0007669"/>
    <property type="project" value="TreeGrafter"/>
</dbReference>
<evidence type="ECO:0000256" key="4">
    <source>
        <dbReference type="ARBA" id="ARBA00023004"/>
    </source>
</evidence>
<evidence type="ECO:0000256" key="2">
    <source>
        <dbReference type="ARBA" id="ARBA00022621"/>
    </source>
</evidence>
<evidence type="ECO:0000259" key="6">
    <source>
        <dbReference type="PROSITE" id="PS01033"/>
    </source>
</evidence>
<dbReference type="GO" id="GO:0019825">
    <property type="term" value="F:oxygen binding"/>
    <property type="evidence" value="ECO:0007669"/>
    <property type="project" value="InterPro"/>
</dbReference>
<keyword evidence="3" id="KW-0479">Metal-binding</keyword>
<proteinExistence type="inferred from homology"/>
<dbReference type="PANTHER" id="PTHR43396:SF3">
    <property type="entry name" value="FLAVOHEMOPROTEIN"/>
    <property type="match status" value="1"/>
</dbReference>
<evidence type="ECO:0000256" key="3">
    <source>
        <dbReference type="ARBA" id="ARBA00022723"/>
    </source>
</evidence>
<evidence type="ECO:0000256" key="1">
    <source>
        <dbReference type="ARBA" id="ARBA00022617"/>
    </source>
</evidence>
<keyword evidence="2 5" id="KW-0561">Oxygen transport</keyword>
<keyword evidence="5" id="KW-0813">Transport</keyword>
<keyword evidence="4" id="KW-0408">Iron</keyword>
<dbReference type="SUPFAM" id="SSF46458">
    <property type="entry name" value="Globin-like"/>
    <property type="match status" value="1"/>
</dbReference>
<accession>A0A4Y8PHA6</accession>
<gene>
    <name evidence="7" type="ORF">A7Q10_04135</name>
</gene>
<dbReference type="Pfam" id="PF00042">
    <property type="entry name" value="Globin"/>
    <property type="match status" value="1"/>
</dbReference>
<evidence type="ECO:0000313" key="8">
    <source>
        <dbReference type="Proteomes" id="UP000297713"/>
    </source>
</evidence>
<dbReference type="EMBL" id="LXQC01000057">
    <property type="protein sequence ID" value="TFE71818.1"/>
    <property type="molecule type" value="Genomic_DNA"/>
</dbReference>
<dbReference type="PANTHER" id="PTHR43396">
    <property type="entry name" value="FLAVOHEMOPROTEIN"/>
    <property type="match status" value="1"/>
</dbReference>
<dbReference type="InterPro" id="IPR004942">
    <property type="entry name" value="Roadblock/LAMTOR2_dom"/>
</dbReference>
<evidence type="ECO:0000313" key="7">
    <source>
        <dbReference type="EMBL" id="TFE71818.1"/>
    </source>
</evidence>
<name>A0A4Y8PHA6_9BACT</name>
<dbReference type="OrthoDB" id="9801223at2"/>
<feature type="domain" description="Globin" evidence="6">
    <location>
        <begin position="1"/>
        <end position="134"/>
    </location>
</feature>
<dbReference type="CDD" id="cd12131">
    <property type="entry name" value="HGbI-like"/>
    <property type="match status" value="1"/>
</dbReference>
<keyword evidence="1 5" id="KW-0349">Heme</keyword>
<comment type="caution">
    <text evidence="7">The sequence shown here is derived from an EMBL/GenBank/DDBJ whole genome shotgun (WGS) entry which is preliminary data.</text>
</comment>
<dbReference type="Gene3D" id="3.30.450.30">
    <property type="entry name" value="Dynein light chain 2a, cytoplasmic"/>
    <property type="match status" value="1"/>
</dbReference>